<feature type="compositionally biased region" description="Low complexity" evidence="2">
    <location>
        <begin position="87"/>
        <end position="100"/>
    </location>
</feature>
<keyword evidence="1" id="KW-0175">Coiled coil</keyword>
<organism evidence="3 4">
    <name type="scientific">Plutella xylostella</name>
    <name type="common">Diamondback moth</name>
    <name type="synonym">Plutella maculipennis</name>
    <dbReference type="NCBI Taxonomy" id="51655"/>
    <lineage>
        <taxon>Eukaryota</taxon>
        <taxon>Metazoa</taxon>
        <taxon>Ecdysozoa</taxon>
        <taxon>Arthropoda</taxon>
        <taxon>Hexapoda</taxon>
        <taxon>Insecta</taxon>
        <taxon>Pterygota</taxon>
        <taxon>Neoptera</taxon>
        <taxon>Endopterygota</taxon>
        <taxon>Lepidoptera</taxon>
        <taxon>Glossata</taxon>
        <taxon>Ditrysia</taxon>
        <taxon>Yponomeutoidea</taxon>
        <taxon>Plutellidae</taxon>
        <taxon>Plutella</taxon>
    </lineage>
</organism>
<feature type="coiled-coil region" evidence="1">
    <location>
        <begin position="130"/>
        <end position="199"/>
    </location>
</feature>
<dbReference type="Gene3D" id="3.30.40.10">
    <property type="entry name" value="Zinc/RING finger domain, C3HC4 (zinc finger)"/>
    <property type="match status" value="1"/>
</dbReference>
<reference evidence="3" key="1">
    <citation type="submission" date="2020-11" db="EMBL/GenBank/DDBJ databases">
        <authorList>
            <person name="Whiteford S."/>
        </authorList>
    </citation>
    <scope>NUCLEOTIDE SEQUENCE</scope>
</reference>
<dbReference type="SUPFAM" id="SSF57903">
    <property type="entry name" value="FYVE/PHD zinc finger"/>
    <property type="match status" value="1"/>
</dbReference>
<dbReference type="EMBL" id="CAJHNJ030000388">
    <property type="protein sequence ID" value="CAG9137681.1"/>
    <property type="molecule type" value="Genomic_DNA"/>
</dbReference>
<evidence type="ECO:0000313" key="3">
    <source>
        <dbReference type="EMBL" id="CAG9137681.1"/>
    </source>
</evidence>
<proteinExistence type="predicted"/>
<evidence type="ECO:0000256" key="1">
    <source>
        <dbReference type="SAM" id="Coils"/>
    </source>
</evidence>
<dbReference type="Proteomes" id="UP000653454">
    <property type="component" value="Unassembled WGS sequence"/>
</dbReference>
<feature type="region of interest" description="Disordered" evidence="2">
    <location>
        <begin position="60"/>
        <end position="102"/>
    </location>
</feature>
<dbReference type="InterPro" id="IPR011011">
    <property type="entry name" value="Znf_FYVE_PHD"/>
</dbReference>
<evidence type="ECO:0000256" key="2">
    <source>
        <dbReference type="SAM" id="MobiDB-lite"/>
    </source>
</evidence>
<dbReference type="AlphaFoldDB" id="A0A8S4GCS0"/>
<protein>
    <submittedName>
        <fullName evidence="3">(diamondback moth) hypothetical protein</fullName>
    </submittedName>
</protein>
<accession>A0A8S4GCS0</accession>
<comment type="caution">
    <text evidence="3">The sequence shown here is derived from an EMBL/GenBank/DDBJ whole genome shotgun (WGS) entry which is preliminary data.</text>
</comment>
<feature type="compositionally biased region" description="Basic residues" evidence="2">
    <location>
        <begin position="77"/>
        <end position="86"/>
    </location>
</feature>
<gene>
    <name evidence="3" type="ORF">PLXY2_LOCUS15937</name>
</gene>
<evidence type="ECO:0000313" key="4">
    <source>
        <dbReference type="Proteomes" id="UP000653454"/>
    </source>
</evidence>
<keyword evidence="4" id="KW-1185">Reference proteome</keyword>
<sequence>MESSSLHWGCCVLGKDSDEFIKCCHCSKVFHRDCIIDVVDDSESDGWSCPLCRSLKPRRGNNDETAISKKPQNAKQPSKRNPKRPARASPEPASAIPSPSNEDIRNIIRTEVRNLLPELTKSMTVVNTELRSIRDEIQSFKDSLDFMNRQYEDIIKEQKRNAEMMNTLKDNNLQLTKTVQELTVRLSDLEQKSRENNIEIQCVPENKSKNLTKTITTIAGVVGCTITEDDIVNCTRVAKVNPTTTRPRSIIVQLIKLDQA</sequence>
<dbReference type="InterPro" id="IPR013083">
    <property type="entry name" value="Znf_RING/FYVE/PHD"/>
</dbReference>
<name>A0A8S4GCS0_PLUXY</name>